<organism evidence="1 2">
    <name type="scientific">Sinorhizobium saheli</name>
    <dbReference type="NCBI Taxonomy" id="36856"/>
    <lineage>
        <taxon>Bacteria</taxon>
        <taxon>Pseudomonadati</taxon>
        <taxon>Pseudomonadota</taxon>
        <taxon>Alphaproteobacteria</taxon>
        <taxon>Hyphomicrobiales</taxon>
        <taxon>Rhizobiaceae</taxon>
        <taxon>Sinorhizobium/Ensifer group</taxon>
        <taxon>Sinorhizobium</taxon>
    </lineage>
</organism>
<dbReference type="EMBL" id="LNQB01000061">
    <property type="protein sequence ID" value="OAP48462.1"/>
    <property type="molecule type" value="Genomic_DNA"/>
</dbReference>
<dbReference type="SUPFAM" id="SSF56112">
    <property type="entry name" value="Protein kinase-like (PK-like)"/>
    <property type="match status" value="1"/>
</dbReference>
<keyword evidence="2" id="KW-1185">Reference proteome</keyword>
<dbReference type="InterPro" id="IPR011009">
    <property type="entry name" value="Kinase-like_dom_sf"/>
</dbReference>
<evidence type="ECO:0000313" key="2">
    <source>
        <dbReference type="Proteomes" id="UP000078507"/>
    </source>
</evidence>
<name>A0A178YLP5_SINSA</name>
<protein>
    <submittedName>
        <fullName evidence="1">3'-kinase</fullName>
    </submittedName>
</protein>
<gene>
    <name evidence="1" type="ORF">ATB98_24245</name>
</gene>
<dbReference type="Pfam" id="PF04655">
    <property type="entry name" value="APH_6_hur"/>
    <property type="match status" value="1"/>
</dbReference>
<dbReference type="GO" id="GO:0016773">
    <property type="term" value="F:phosphotransferase activity, alcohol group as acceptor"/>
    <property type="evidence" value="ECO:0007669"/>
    <property type="project" value="InterPro"/>
</dbReference>
<dbReference type="GO" id="GO:0019748">
    <property type="term" value="P:secondary metabolic process"/>
    <property type="evidence" value="ECO:0007669"/>
    <property type="project" value="InterPro"/>
</dbReference>
<proteinExistence type="predicted"/>
<comment type="caution">
    <text evidence="1">The sequence shown here is derived from an EMBL/GenBank/DDBJ whole genome shotgun (WGS) entry which is preliminary data.</text>
</comment>
<evidence type="ECO:0000313" key="1">
    <source>
        <dbReference type="EMBL" id="OAP48462.1"/>
    </source>
</evidence>
<accession>A0A178YLP5</accession>
<dbReference type="RefSeq" id="WP_066870649.1">
    <property type="nucleotide sequence ID" value="NZ_LNQB01000061.1"/>
</dbReference>
<sequence>MFTSQIARWSLEPEGEPIATRSSRLLPVRWRGQPAMLKVAEEAEERAGGVLMRWWDGCGAARVYAHAGDAILLERAESRCSLFHMAMTGSDDRATRIVCRTVATLHAARTKPLPALVPLERWFEALEPAANAQGGVFEACRNAARFLLAEPHPPAVLHGDIHHGNILDFGDRGWLAIDPKGLYGERGFDYANLLCNPELAVVTAPGRLQRQLAIVAREAQLEPRRMLRWVLAYAGLSAAWFLQSGESAQSNLTLAAIAASELSG</sequence>
<dbReference type="Gene3D" id="1.10.510.10">
    <property type="entry name" value="Transferase(Phosphotransferase) domain 1"/>
    <property type="match status" value="1"/>
</dbReference>
<keyword evidence="1" id="KW-0808">Transferase</keyword>
<dbReference type="OrthoDB" id="3638028at2"/>
<dbReference type="InterPro" id="IPR006748">
    <property type="entry name" value="NH2Glyco/OHUrea_AB-resist_kin"/>
</dbReference>
<dbReference type="AlphaFoldDB" id="A0A178YLP5"/>
<dbReference type="STRING" id="36856.ATB98_24245"/>
<dbReference type="Proteomes" id="UP000078507">
    <property type="component" value="Unassembled WGS sequence"/>
</dbReference>
<dbReference type="Gene3D" id="1.20.1270.240">
    <property type="match status" value="1"/>
</dbReference>
<reference evidence="1 2" key="1">
    <citation type="submission" date="2015-11" db="EMBL/GenBank/DDBJ databases">
        <title>Ensifer anhuiense sp. nov., an effective nitrogen fixation bacterium with Glycine soja.</title>
        <authorList>
            <person name="Yan H."/>
            <person name="Chen W."/>
        </authorList>
    </citation>
    <scope>NUCLEOTIDE SEQUENCE [LARGE SCALE GENOMIC DNA]</scope>
    <source>
        <strain evidence="1 2">LMG 7837</strain>
    </source>
</reference>
<dbReference type="GO" id="GO:0016301">
    <property type="term" value="F:kinase activity"/>
    <property type="evidence" value="ECO:0007669"/>
    <property type="project" value="UniProtKB-KW"/>
</dbReference>
<keyword evidence="1" id="KW-0418">Kinase</keyword>